<evidence type="ECO:0000313" key="3">
    <source>
        <dbReference type="Proteomes" id="UP000184394"/>
    </source>
</evidence>
<dbReference type="OrthoDB" id="2068279at2"/>
<gene>
    <name evidence="2" type="ORF">SAMN04487860_10534</name>
</gene>
<organism evidence="2 3">
    <name type="scientific">Ruminococcus flavefaciens</name>
    <dbReference type="NCBI Taxonomy" id="1265"/>
    <lineage>
        <taxon>Bacteria</taxon>
        <taxon>Bacillati</taxon>
        <taxon>Bacillota</taxon>
        <taxon>Clostridia</taxon>
        <taxon>Eubacteriales</taxon>
        <taxon>Oscillospiraceae</taxon>
        <taxon>Ruminococcus</taxon>
    </lineage>
</organism>
<keyword evidence="1" id="KW-1133">Transmembrane helix</keyword>
<keyword evidence="1" id="KW-0812">Transmembrane</keyword>
<accession>A0A1M7J0N3</accession>
<dbReference type="RefSeq" id="WP_072950037.1">
    <property type="nucleotide sequence ID" value="NZ_FRCT01000005.1"/>
</dbReference>
<keyword evidence="1" id="KW-0472">Membrane</keyword>
<sequence length="186" mass="21259">MRIHFYEVKDCTYDMVQGIPAIFAPDGVDEEVLQRHFFIKTAEGKWFHYLTREEYYYLISMSYSGNDEVVFSFDKPITNYYPPYQPLDSESENKANTMCGISLGLMGMGFILAIIGGAILTFPCWIAAIILMIIVRVNYPQNTFGKVLMIIYIIFGILLMIGFIMVAITCNIIAKDFLSCCENMPK</sequence>
<protein>
    <submittedName>
        <fullName evidence="2">Uncharacterized protein</fullName>
    </submittedName>
</protein>
<proteinExistence type="predicted"/>
<feature type="transmembrane region" description="Helical" evidence="1">
    <location>
        <begin position="110"/>
        <end position="135"/>
    </location>
</feature>
<name>A0A1M7J0N3_RUMFL</name>
<dbReference type="AlphaFoldDB" id="A0A1M7J0N3"/>
<dbReference type="EMBL" id="FRCT01000005">
    <property type="protein sequence ID" value="SHM45997.1"/>
    <property type="molecule type" value="Genomic_DNA"/>
</dbReference>
<dbReference type="Proteomes" id="UP000184394">
    <property type="component" value="Unassembled WGS sequence"/>
</dbReference>
<evidence type="ECO:0000313" key="2">
    <source>
        <dbReference type="EMBL" id="SHM45997.1"/>
    </source>
</evidence>
<feature type="transmembrane region" description="Helical" evidence="1">
    <location>
        <begin position="147"/>
        <end position="174"/>
    </location>
</feature>
<evidence type="ECO:0000256" key="1">
    <source>
        <dbReference type="SAM" id="Phobius"/>
    </source>
</evidence>
<reference evidence="2 3" key="1">
    <citation type="submission" date="2016-11" db="EMBL/GenBank/DDBJ databases">
        <authorList>
            <person name="Jaros S."/>
            <person name="Januszkiewicz K."/>
            <person name="Wedrychowicz H."/>
        </authorList>
    </citation>
    <scope>NUCLEOTIDE SEQUENCE [LARGE SCALE GENOMIC DNA]</scope>
    <source>
        <strain evidence="2 3">Y1</strain>
    </source>
</reference>